<name>A0ABT4ZGD7_9RHOB</name>
<comment type="caution">
    <text evidence="2">The sequence shown here is derived from an EMBL/GenBank/DDBJ whole genome shotgun (WGS) entry which is preliminary data.</text>
</comment>
<proteinExistence type="inferred from homology"/>
<protein>
    <submittedName>
        <fullName evidence="2">Tripartite tricarboxylate transporter substrate binding protein</fullName>
    </submittedName>
</protein>
<evidence type="ECO:0000313" key="2">
    <source>
        <dbReference type="EMBL" id="MDB6178398.1"/>
    </source>
</evidence>
<dbReference type="EMBL" id="JAQBIE010000016">
    <property type="protein sequence ID" value="MDB6178398.1"/>
    <property type="molecule type" value="Genomic_DNA"/>
</dbReference>
<dbReference type="Proteomes" id="UP001165641">
    <property type="component" value="Unassembled WGS sequence"/>
</dbReference>
<dbReference type="RefSeq" id="WP_271889520.1">
    <property type="nucleotide sequence ID" value="NZ_JAQBIE010000016.1"/>
</dbReference>
<dbReference type="CDD" id="cd07012">
    <property type="entry name" value="PBP2_Bug_TTT"/>
    <property type="match status" value="1"/>
</dbReference>
<dbReference type="SUPFAM" id="SSF53850">
    <property type="entry name" value="Periplasmic binding protein-like II"/>
    <property type="match status" value="1"/>
</dbReference>
<evidence type="ECO:0000256" key="1">
    <source>
        <dbReference type="ARBA" id="ARBA00006987"/>
    </source>
</evidence>
<dbReference type="Pfam" id="PF03401">
    <property type="entry name" value="TctC"/>
    <property type="match status" value="1"/>
</dbReference>
<dbReference type="Gene3D" id="3.40.190.150">
    <property type="entry name" value="Bordetella uptake gene, domain 1"/>
    <property type="match status" value="1"/>
</dbReference>
<evidence type="ECO:0000313" key="3">
    <source>
        <dbReference type="Proteomes" id="UP001165641"/>
    </source>
</evidence>
<comment type="similarity">
    <text evidence="1">Belongs to the UPF0065 (bug) family.</text>
</comment>
<dbReference type="Gene3D" id="3.40.190.10">
    <property type="entry name" value="Periplasmic binding protein-like II"/>
    <property type="match status" value="1"/>
</dbReference>
<dbReference type="PANTHER" id="PTHR42928:SF5">
    <property type="entry name" value="BLR1237 PROTEIN"/>
    <property type="match status" value="1"/>
</dbReference>
<dbReference type="PIRSF" id="PIRSF017082">
    <property type="entry name" value="YflP"/>
    <property type="match status" value="1"/>
</dbReference>
<organism evidence="2 3">
    <name type="scientific">Paracoccus onchidii</name>
    <dbReference type="NCBI Taxonomy" id="3017813"/>
    <lineage>
        <taxon>Bacteria</taxon>
        <taxon>Pseudomonadati</taxon>
        <taxon>Pseudomonadota</taxon>
        <taxon>Alphaproteobacteria</taxon>
        <taxon>Rhodobacterales</taxon>
        <taxon>Paracoccaceae</taxon>
        <taxon>Paracoccus</taxon>
    </lineage>
</organism>
<reference evidence="2" key="1">
    <citation type="submission" date="2022-12" db="EMBL/GenBank/DDBJ databases">
        <title>Paracoccus onchidii sp. nov., isolated from a marine invertebrate from the South China Sea.</title>
        <authorList>
            <person name="Xu S."/>
            <person name="Liu Z."/>
            <person name="Xu Y."/>
        </authorList>
    </citation>
    <scope>NUCLEOTIDE SEQUENCE</scope>
    <source>
        <strain evidence="2">Z330</strain>
    </source>
</reference>
<gene>
    <name evidence="2" type="ORF">PAF17_12915</name>
</gene>
<sequence>MTDHNRRQFLAAVGTGALAMTLAPKAALAREWPARPVTIVIQYGAGGGTDTIIRALAKALGKSFDVDIRAVNQPGAAGALATDHVAGKRPDGYWLLGNADYNKIFRVLGYADEAPWQTWQFYKIGRSLPAWAVPIDSPYQTLGDVVKAAKANPGGVRISNSGIGTVWHEATLVALEYPTGASFSHIPYQGGAPAALAALQGEADVVATGIQEQVEYLRSGKLRNIGVFLDEPLEIDGIDTPLQPVTASVPGSGDLGLIQGVYALAVRRDSPQDVHEALRVAVAQAVADEGFAKVLANRVMFPEFLTGEDADREAALFESVTSWLYYDNGLEGLQKTPEEIGIPRPADFAAAWPPAEYRAIF</sequence>
<dbReference type="PANTHER" id="PTHR42928">
    <property type="entry name" value="TRICARBOXYLATE-BINDING PROTEIN"/>
    <property type="match status" value="1"/>
</dbReference>
<accession>A0ABT4ZGD7</accession>
<dbReference type="PROSITE" id="PS51318">
    <property type="entry name" value="TAT"/>
    <property type="match status" value="1"/>
</dbReference>
<dbReference type="InterPro" id="IPR006311">
    <property type="entry name" value="TAT_signal"/>
</dbReference>
<dbReference type="InterPro" id="IPR005064">
    <property type="entry name" value="BUG"/>
</dbReference>
<keyword evidence="3" id="KW-1185">Reference proteome</keyword>
<dbReference type="InterPro" id="IPR042100">
    <property type="entry name" value="Bug_dom1"/>
</dbReference>